<protein>
    <submittedName>
        <fullName evidence="1">Uncharacterized protein</fullName>
    </submittedName>
</protein>
<gene>
    <name evidence="1" type="ORF">PSH57_03275</name>
</gene>
<dbReference type="EMBL" id="CP117449">
    <property type="protein sequence ID" value="WLH13399.1"/>
    <property type="molecule type" value="Genomic_DNA"/>
</dbReference>
<accession>A0ABY9GCN6</accession>
<organism evidence="1 2">
    <name type="scientific">Pseudomonas hefeiensis</name>
    <dbReference type="NCBI Taxonomy" id="2738125"/>
    <lineage>
        <taxon>Bacteria</taxon>
        <taxon>Pseudomonadati</taxon>
        <taxon>Pseudomonadota</taxon>
        <taxon>Gammaproteobacteria</taxon>
        <taxon>Pseudomonadales</taxon>
        <taxon>Pseudomonadaceae</taxon>
        <taxon>Pseudomonas</taxon>
    </lineage>
</organism>
<reference evidence="1 2" key="1">
    <citation type="submission" date="2023-02" db="EMBL/GenBank/DDBJ databases">
        <title>Evolution of Hrp T3SS in non-pathogenic Pseudomonas fluorescens.</title>
        <authorList>
            <person name="Liao K."/>
            <person name="Wei H."/>
            <person name="Gu Y."/>
        </authorList>
    </citation>
    <scope>NUCLEOTIDE SEQUENCE [LARGE SCALE GENOMIC DNA]</scope>
    <source>
        <strain evidence="1 2">FP205</strain>
    </source>
</reference>
<keyword evidence="2" id="KW-1185">Reference proteome</keyword>
<dbReference type="Proteomes" id="UP001230339">
    <property type="component" value="Chromosome"/>
</dbReference>
<evidence type="ECO:0000313" key="1">
    <source>
        <dbReference type="EMBL" id="WLH13399.1"/>
    </source>
</evidence>
<evidence type="ECO:0000313" key="2">
    <source>
        <dbReference type="Proteomes" id="UP001230339"/>
    </source>
</evidence>
<dbReference type="RefSeq" id="WP_305387797.1">
    <property type="nucleotide sequence ID" value="NZ_CP117426.1"/>
</dbReference>
<sequence>MARFSETAADNYLFSLNAQTCVIASLYNPTTKVGAVIHFDHNIRALIERSVRDVTRHLGGAAKDIRATLVGGDWLTGADIGEPVRMVMRQHGLRPTWDHWSYSSCLGNTYGVSLDLRNGVTSVFKTSRSQVERYYTPVLTRAKQGSDPVSVRARGFMARVRSETLVANANGAVRTQRGRPATRAQIEAQAFPTVTLG</sequence>
<name>A0ABY9GCN6_9PSED</name>
<proteinExistence type="predicted"/>